<proteinExistence type="predicted"/>
<evidence type="ECO:0000256" key="1">
    <source>
        <dbReference type="SAM" id="MobiDB-lite"/>
    </source>
</evidence>
<dbReference type="InterPro" id="IPR032466">
    <property type="entry name" value="Metal_Hydrolase"/>
</dbReference>
<sequence length="538" mass="60302">MDSCIYENGKIFTSDSDQLYGEAMLVEDGLVRKVGTREEVEEMAPAGCARVDLGGRRVIPGFVDAHMHPVMLADFSRQISALPPKIHSIEELVQAIRQKREEQGPDGWIQGWGYDEGKFAEKRSITRWDLDRGCSDAPVSIIRTCGHIRCVNSRALELAGIDRNTPDPDGGEIERDENGEPTGVLKENARNLVTPFMPVPEREEKVENLAELGRLLTSQGIVAVTDMGNLDSGDNYPLYREAAEKGFLQEVGVYYMWDFFMDDPDFCIPRERFDRGQQIFVSGLKLIGDGSVSGRTAWMAEPYLGTDSCGISVCSDRQMETAIQFCKENHCQLSMHAMGTRAIARVVDRAAREEKWNDGPEPYVRVEHITDPAKDSVRKAAEKGIGFVTQPIFMYAEIESYLNNLGQEWMKRCYPVRDLLDSGVKLCFSTDAPATSWAVPSDPFPNIKGAVTRRAWDGTDCGQDQAVDVETAIILYTKESADMVGFDRLGQLREGYKADFLVLDRDILEIPAEEIDQVQVDQTYIGGRCVYSRNTRRK</sequence>
<evidence type="ECO:0000313" key="3">
    <source>
        <dbReference type="EMBL" id="MBM6739149.1"/>
    </source>
</evidence>
<dbReference type="InterPro" id="IPR033932">
    <property type="entry name" value="YtcJ-like"/>
</dbReference>
<name>A0ABS2EBV9_9FIRM</name>
<keyword evidence="4" id="KW-1185">Reference proteome</keyword>
<dbReference type="Pfam" id="PF07969">
    <property type="entry name" value="Amidohydro_3"/>
    <property type="match status" value="1"/>
</dbReference>
<dbReference type="CDD" id="cd01300">
    <property type="entry name" value="YtcJ_like"/>
    <property type="match status" value="1"/>
</dbReference>
<evidence type="ECO:0000313" key="4">
    <source>
        <dbReference type="Proteomes" id="UP000716906"/>
    </source>
</evidence>
<dbReference type="Gene3D" id="3.20.20.140">
    <property type="entry name" value="Metal-dependent hydrolases"/>
    <property type="match status" value="1"/>
</dbReference>
<dbReference type="Gene3D" id="2.30.40.10">
    <property type="entry name" value="Urease, subunit C, domain 1"/>
    <property type="match status" value="1"/>
</dbReference>
<dbReference type="Gene3D" id="3.10.310.70">
    <property type="match status" value="1"/>
</dbReference>
<protein>
    <submittedName>
        <fullName evidence="3">Amidohydrolase</fullName>
    </submittedName>
</protein>
<dbReference type="PANTHER" id="PTHR22642">
    <property type="entry name" value="IMIDAZOLONEPROPIONASE"/>
    <property type="match status" value="1"/>
</dbReference>
<dbReference type="PANTHER" id="PTHR22642:SF2">
    <property type="entry name" value="PROTEIN LONG AFTER FAR-RED 3"/>
    <property type="match status" value="1"/>
</dbReference>
<feature type="domain" description="Amidohydrolase 3" evidence="2">
    <location>
        <begin position="51"/>
        <end position="531"/>
    </location>
</feature>
<gene>
    <name evidence="3" type="ORF">H7U36_13755</name>
</gene>
<dbReference type="Proteomes" id="UP000716906">
    <property type="component" value="Unassembled WGS sequence"/>
</dbReference>
<dbReference type="InterPro" id="IPR011059">
    <property type="entry name" value="Metal-dep_hydrolase_composite"/>
</dbReference>
<feature type="region of interest" description="Disordered" evidence="1">
    <location>
        <begin position="161"/>
        <end position="182"/>
    </location>
</feature>
<reference evidence="3 4" key="1">
    <citation type="journal article" date="2021" name="Sci. Rep.">
        <title>The distribution of antibiotic resistance genes in chicken gut microbiota commensals.</title>
        <authorList>
            <person name="Juricova H."/>
            <person name="Matiasovicova J."/>
            <person name="Kubasova T."/>
            <person name="Cejkova D."/>
            <person name="Rychlik I."/>
        </authorList>
    </citation>
    <scope>NUCLEOTIDE SEQUENCE [LARGE SCALE GENOMIC DNA]</scope>
    <source>
        <strain evidence="3 4">An773</strain>
    </source>
</reference>
<dbReference type="InterPro" id="IPR013108">
    <property type="entry name" value="Amidohydro_3"/>
</dbReference>
<accession>A0ABS2EBV9</accession>
<organism evidence="3 4">
    <name type="scientific">Faecalicatena fissicatena</name>
    <dbReference type="NCBI Taxonomy" id="290055"/>
    <lineage>
        <taxon>Bacteria</taxon>
        <taxon>Bacillati</taxon>
        <taxon>Bacillota</taxon>
        <taxon>Clostridia</taxon>
        <taxon>Lachnospirales</taxon>
        <taxon>Lachnospiraceae</taxon>
        <taxon>Faecalicatena</taxon>
    </lineage>
</organism>
<evidence type="ECO:0000259" key="2">
    <source>
        <dbReference type="Pfam" id="PF07969"/>
    </source>
</evidence>
<dbReference type="SUPFAM" id="SSF51338">
    <property type="entry name" value="Composite domain of metallo-dependent hydrolases"/>
    <property type="match status" value="1"/>
</dbReference>
<comment type="caution">
    <text evidence="3">The sequence shown here is derived from an EMBL/GenBank/DDBJ whole genome shotgun (WGS) entry which is preliminary data.</text>
</comment>
<dbReference type="SUPFAM" id="SSF51556">
    <property type="entry name" value="Metallo-dependent hydrolases"/>
    <property type="match status" value="1"/>
</dbReference>
<dbReference type="RefSeq" id="WP_191429217.1">
    <property type="nucleotide sequence ID" value="NZ_JACLYY010000016.1"/>
</dbReference>
<dbReference type="EMBL" id="JACLYY010000016">
    <property type="protein sequence ID" value="MBM6739149.1"/>
    <property type="molecule type" value="Genomic_DNA"/>
</dbReference>